<dbReference type="Pfam" id="PF13306">
    <property type="entry name" value="LRR_5"/>
    <property type="match status" value="2"/>
</dbReference>
<comment type="caution">
    <text evidence="1">The sequence shown here is derived from an EMBL/GenBank/DDBJ whole genome shotgun (WGS) entry which is preliminary data.</text>
</comment>
<sequence>MIKRILSFTVSAMAAIAVNHVCADTVTLVKAGTLKDAVSAPGSVSSLTVSGPMDASDFDFINRNMPNLVTIDLEGATIEEYSGSSVLTGYSTSPANTLPAYGLHGMKLTSVALPASVATLGEGSLAGISATTLSLPSVTTVGDGAFAGSVNLVSVALSDDAVTLGKLAFAGCSSMASVTLNADRLPDGAFKNCTSLSAVSMNSALESIGAEAFMGCTSLESFPFGESLASIGDGAFEGSGLKKADMSACAALSSVGAWAFAKCAGLESVVLPESVQLIGQGAFFADSALSSVVLPSGIKKVEDFAMTGTSELSDGNVVPADTESIGRYAYKGMSRMERVVLPSGLTYIGDNAMEGMDSLQEIDVKALDDVPGLGQDVWLDVNQQDVSLLVADAEIGSLYQEADQWKEFKIDIPSLGQDIVIGDADSMADVKVGFEGRVLVIVATAGLKDAVVSDIDGVLVHPTSMGAERATFDTSGMGQAYYTVSLTTADGRRGQFKLLRK</sequence>
<gene>
    <name evidence="1" type="ORF">K8V47_03055</name>
</gene>
<dbReference type="Gene3D" id="3.40.50.12480">
    <property type="match status" value="1"/>
</dbReference>
<dbReference type="Gene3D" id="3.80.10.10">
    <property type="entry name" value="Ribonuclease Inhibitor"/>
    <property type="match status" value="2"/>
</dbReference>
<reference evidence="1" key="2">
    <citation type="submission" date="2021-09" db="EMBL/GenBank/DDBJ databases">
        <authorList>
            <person name="Gilroy R."/>
        </authorList>
    </citation>
    <scope>NUCLEOTIDE SEQUENCE</scope>
    <source>
        <strain evidence="1">4100</strain>
    </source>
</reference>
<reference evidence="1" key="1">
    <citation type="journal article" date="2021" name="PeerJ">
        <title>Extensive microbial diversity within the chicken gut microbiome revealed by metagenomics and culture.</title>
        <authorList>
            <person name="Gilroy R."/>
            <person name="Ravi A."/>
            <person name="Getino M."/>
            <person name="Pursley I."/>
            <person name="Horton D.L."/>
            <person name="Alikhan N.F."/>
            <person name="Baker D."/>
            <person name="Gharbi K."/>
            <person name="Hall N."/>
            <person name="Watson M."/>
            <person name="Adriaenssens E.M."/>
            <person name="Foster-Nyarko E."/>
            <person name="Jarju S."/>
            <person name="Secka A."/>
            <person name="Antonio M."/>
            <person name="Oren A."/>
            <person name="Chaudhuri R.R."/>
            <person name="La Ragione R."/>
            <person name="Hildebrand F."/>
            <person name="Pallen M.J."/>
        </authorList>
    </citation>
    <scope>NUCLEOTIDE SEQUENCE</scope>
    <source>
        <strain evidence="1">4100</strain>
    </source>
</reference>
<dbReference type="Proteomes" id="UP000711407">
    <property type="component" value="Unassembled WGS sequence"/>
</dbReference>
<dbReference type="InterPro" id="IPR026906">
    <property type="entry name" value="LRR_5"/>
</dbReference>
<protein>
    <submittedName>
        <fullName evidence="1">Leucine-rich repeat domain-containing protein</fullName>
    </submittedName>
</protein>
<dbReference type="PANTHER" id="PTHR45661">
    <property type="entry name" value="SURFACE ANTIGEN"/>
    <property type="match status" value="1"/>
</dbReference>
<dbReference type="EMBL" id="DYXT01000019">
    <property type="protein sequence ID" value="HJE38727.1"/>
    <property type="molecule type" value="Genomic_DNA"/>
</dbReference>
<evidence type="ECO:0000313" key="2">
    <source>
        <dbReference type="Proteomes" id="UP000711407"/>
    </source>
</evidence>
<proteinExistence type="predicted"/>
<evidence type="ECO:0000313" key="1">
    <source>
        <dbReference type="EMBL" id="HJE38727.1"/>
    </source>
</evidence>
<name>A0A4Q0U9P0_9BACT</name>
<organism evidence="1 2">
    <name type="scientific">Candidatus Amulumruptor caecigallinarius</name>
    <dbReference type="NCBI Taxonomy" id="2109911"/>
    <lineage>
        <taxon>Bacteria</taxon>
        <taxon>Pseudomonadati</taxon>
        <taxon>Bacteroidota</taxon>
        <taxon>Bacteroidia</taxon>
        <taxon>Bacteroidales</taxon>
        <taxon>Muribaculaceae</taxon>
        <taxon>Candidatus Amulumruptor</taxon>
    </lineage>
</organism>
<dbReference type="InterPro" id="IPR053139">
    <property type="entry name" value="Surface_bspA-like"/>
</dbReference>
<dbReference type="SUPFAM" id="SSF52058">
    <property type="entry name" value="L domain-like"/>
    <property type="match status" value="1"/>
</dbReference>
<dbReference type="InterPro" id="IPR032675">
    <property type="entry name" value="LRR_dom_sf"/>
</dbReference>
<dbReference type="PANTHER" id="PTHR45661:SF3">
    <property type="entry name" value="IG-LIKE DOMAIN-CONTAINING PROTEIN"/>
    <property type="match status" value="1"/>
</dbReference>
<accession>A0A4Q0U9P0</accession>
<dbReference type="AlphaFoldDB" id="A0A4Q0U9P0"/>